<dbReference type="EMBL" id="BAPV01000013">
    <property type="protein sequence ID" value="GBQ89415.1"/>
    <property type="molecule type" value="Genomic_DNA"/>
</dbReference>
<keyword evidence="7" id="KW-1185">Reference proteome</keyword>
<keyword evidence="3" id="KW-0560">Oxidoreductase</keyword>
<proteinExistence type="predicted"/>
<dbReference type="Gene3D" id="3.50.50.60">
    <property type="entry name" value="FAD/NAD(P)-binding domain"/>
    <property type="match status" value="1"/>
</dbReference>
<gene>
    <name evidence="6" type="ORF">AA0535_1789</name>
</gene>
<organism evidence="6 7">
    <name type="scientific">Asaia krungthepensis NRIC 0535</name>
    <dbReference type="NCBI Taxonomy" id="1307925"/>
    <lineage>
        <taxon>Bacteria</taxon>
        <taxon>Pseudomonadati</taxon>
        <taxon>Pseudomonadota</taxon>
        <taxon>Alphaproteobacteria</taxon>
        <taxon>Acetobacterales</taxon>
        <taxon>Acetobacteraceae</taxon>
        <taxon>Asaia</taxon>
    </lineage>
</organism>
<evidence type="ECO:0000259" key="5">
    <source>
        <dbReference type="Pfam" id="PF01494"/>
    </source>
</evidence>
<sequence>MQTMNRHIGIVGGGPGGLLLARLLQRRGVKVTVLERDSHAAERPQGGSLDLHDETGQKAMQAAGLEDAFMACARPEDQGDRLYDETGRLIFDHDGHGMNRPEIDRGDLRRILLESLRPGTVRWSQRVRGVTVSGKKVSVLCPDGPELYDVVIGADGAWSRVRPFLTEIGPAYAGVVFLELGFEEKRDPHPATLVGRGKMFAVGDNRALILQRNGGGHIRFYAGMRMAEEAALALREVSPKSARAHMAQNFSSWSPDLRRLLAEGDFLGVRPLYAMPIGTKWRAHPAVMLLGDAAHLMSPFSGEGVNLALADALDLANALMKENGMTSLQDYEAVLISRAERAAMRAASGLAKVFSSHGAAPVLAHYQERLAGG</sequence>
<name>A0ABQ0Q3C9_9PROT</name>
<accession>A0ABQ0Q3C9</accession>
<dbReference type="Pfam" id="PF01494">
    <property type="entry name" value="FAD_binding_3"/>
    <property type="match status" value="1"/>
</dbReference>
<evidence type="ECO:0000256" key="2">
    <source>
        <dbReference type="ARBA" id="ARBA00022827"/>
    </source>
</evidence>
<comment type="caution">
    <text evidence="6">The sequence shown here is derived from an EMBL/GenBank/DDBJ whole genome shotgun (WGS) entry which is preliminary data.</text>
</comment>
<dbReference type="PANTHER" id="PTHR46972:SF1">
    <property type="entry name" value="FAD DEPENDENT OXIDOREDUCTASE DOMAIN-CONTAINING PROTEIN"/>
    <property type="match status" value="1"/>
</dbReference>
<protein>
    <submittedName>
        <fullName evidence="6">Salicylate 1-monooxygenase</fullName>
    </submittedName>
</protein>
<evidence type="ECO:0000256" key="4">
    <source>
        <dbReference type="ARBA" id="ARBA00023033"/>
    </source>
</evidence>
<evidence type="ECO:0000256" key="3">
    <source>
        <dbReference type="ARBA" id="ARBA00023002"/>
    </source>
</evidence>
<keyword evidence="2" id="KW-0274">FAD</keyword>
<evidence type="ECO:0000313" key="6">
    <source>
        <dbReference type="EMBL" id="GBQ89415.1"/>
    </source>
</evidence>
<dbReference type="SUPFAM" id="SSF51905">
    <property type="entry name" value="FAD/NAD(P)-binding domain"/>
    <property type="match status" value="1"/>
</dbReference>
<keyword evidence="4" id="KW-0503">Monooxygenase</keyword>
<reference evidence="6" key="1">
    <citation type="submission" date="2013-04" db="EMBL/GenBank/DDBJ databases">
        <title>The genome sequencing project of 58 acetic acid bacteria.</title>
        <authorList>
            <person name="Okamoto-Kainuma A."/>
            <person name="Ishikawa M."/>
            <person name="Umino S."/>
            <person name="Koizumi Y."/>
            <person name="Shiwa Y."/>
            <person name="Yoshikawa H."/>
            <person name="Matsutani M."/>
            <person name="Matsushita K."/>
        </authorList>
    </citation>
    <scope>NUCLEOTIDE SEQUENCE</scope>
    <source>
        <strain evidence="6">NRIC 0535</strain>
    </source>
</reference>
<feature type="domain" description="FAD-binding" evidence="5">
    <location>
        <begin position="9"/>
        <end position="321"/>
    </location>
</feature>
<keyword evidence="1" id="KW-0285">Flavoprotein</keyword>
<dbReference type="InterPro" id="IPR002938">
    <property type="entry name" value="FAD-bd"/>
</dbReference>
<dbReference type="PRINTS" id="PR00420">
    <property type="entry name" value="RNGMNOXGNASE"/>
</dbReference>
<dbReference type="PANTHER" id="PTHR46972">
    <property type="entry name" value="MONOOXYGENASE ASQM-RELATED"/>
    <property type="match status" value="1"/>
</dbReference>
<dbReference type="Proteomes" id="UP001062776">
    <property type="component" value="Unassembled WGS sequence"/>
</dbReference>
<evidence type="ECO:0000313" key="7">
    <source>
        <dbReference type="Proteomes" id="UP001062776"/>
    </source>
</evidence>
<evidence type="ECO:0000256" key="1">
    <source>
        <dbReference type="ARBA" id="ARBA00022630"/>
    </source>
</evidence>
<dbReference type="InterPro" id="IPR036188">
    <property type="entry name" value="FAD/NAD-bd_sf"/>
</dbReference>